<keyword evidence="6 8" id="KW-0472">Membrane</keyword>
<evidence type="ECO:0000256" key="7">
    <source>
        <dbReference type="ARBA" id="ARBA00049119"/>
    </source>
</evidence>
<keyword evidence="10" id="KW-0762">Sugar transport</keyword>
<dbReference type="PROSITE" id="PS00216">
    <property type="entry name" value="SUGAR_TRANSPORT_1"/>
    <property type="match status" value="1"/>
</dbReference>
<accession>A0A1M2VC86</accession>
<dbReference type="Pfam" id="PF00083">
    <property type="entry name" value="Sugar_tr"/>
    <property type="match status" value="2"/>
</dbReference>
<dbReference type="InterPro" id="IPR036259">
    <property type="entry name" value="MFS_trans_sf"/>
</dbReference>
<evidence type="ECO:0000256" key="3">
    <source>
        <dbReference type="ARBA" id="ARBA00022448"/>
    </source>
</evidence>
<dbReference type="OMA" id="CVLLFET"/>
<dbReference type="AlphaFoldDB" id="A0A1M2VC86"/>
<evidence type="ECO:0000259" key="9">
    <source>
        <dbReference type="PROSITE" id="PS50850"/>
    </source>
</evidence>
<dbReference type="Gene3D" id="1.20.1250.20">
    <property type="entry name" value="MFS general substrate transporter like domains"/>
    <property type="match status" value="2"/>
</dbReference>
<feature type="domain" description="Major facilitator superfamily (MFS) profile" evidence="9">
    <location>
        <begin position="1"/>
        <end position="267"/>
    </location>
</feature>
<reference evidence="10 11" key="1">
    <citation type="submission" date="2016-10" db="EMBL/GenBank/DDBJ databases">
        <title>Genome sequence of the basidiomycete white-rot fungus Trametes pubescens.</title>
        <authorList>
            <person name="Makela M.R."/>
            <person name="Granchi Z."/>
            <person name="Peng M."/>
            <person name="De Vries R.P."/>
            <person name="Grigoriev I."/>
            <person name="Riley R."/>
            <person name="Hilden K."/>
        </authorList>
    </citation>
    <scope>NUCLEOTIDE SEQUENCE [LARGE SCALE GENOMIC DNA]</scope>
    <source>
        <strain evidence="10 11">FBCC735</strain>
    </source>
</reference>
<organism evidence="10 11">
    <name type="scientific">Trametes pubescens</name>
    <name type="common">White-rot fungus</name>
    <dbReference type="NCBI Taxonomy" id="154538"/>
    <lineage>
        <taxon>Eukaryota</taxon>
        <taxon>Fungi</taxon>
        <taxon>Dikarya</taxon>
        <taxon>Basidiomycota</taxon>
        <taxon>Agaricomycotina</taxon>
        <taxon>Agaricomycetes</taxon>
        <taxon>Polyporales</taxon>
        <taxon>Polyporaceae</taxon>
        <taxon>Trametes</taxon>
    </lineage>
</organism>
<comment type="catalytic activity">
    <reaction evidence="7">
        <text>myo-inositol(out) + H(+)(out) = myo-inositol(in) + H(+)(in)</text>
        <dbReference type="Rhea" id="RHEA:60364"/>
        <dbReference type="ChEBI" id="CHEBI:15378"/>
        <dbReference type="ChEBI" id="CHEBI:17268"/>
    </reaction>
</comment>
<protein>
    <submittedName>
        <fullName evidence="10">High-affinity glucose transporter RGT2</fullName>
    </submittedName>
</protein>
<dbReference type="GO" id="GO:0005351">
    <property type="term" value="F:carbohydrate:proton symporter activity"/>
    <property type="evidence" value="ECO:0007669"/>
    <property type="project" value="TreeGrafter"/>
</dbReference>
<evidence type="ECO:0000256" key="8">
    <source>
        <dbReference type="SAM" id="Phobius"/>
    </source>
</evidence>
<dbReference type="PANTHER" id="PTHR48022:SF17">
    <property type="entry name" value="HEXOSE TRANSPORTER"/>
    <property type="match status" value="1"/>
</dbReference>
<comment type="similarity">
    <text evidence="2">Belongs to the major facilitator superfamily. Sugar transporter (TC 2.A.1.1) family.</text>
</comment>
<evidence type="ECO:0000313" key="11">
    <source>
        <dbReference type="Proteomes" id="UP000184267"/>
    </source>
</evidence>
<comment type="caution">
    <text evidence="10">The sequence shown here is derived from an EMBL/GenBank/DDBJ whole genome shotgun (WGS) entry which is preliminary data.</text>
</comment>
<dbReference type="STRING" id="154538.A0A1M2VC86"/>
<dbReference type="GO" id="GO:0016020">
    <property type="term" value="C:membrane"/>
    <property type="evidence" value="ECO:0007669"/>
    <property type="project" value="UniProtKB-SubCell"/>
</dbReference>
<keyword evidence="11" id="KW-1185">Reference proteome</keyword>
<evidence type="ECO:0000256" key="2">
    <source>
        <dbReference type="ARBA" id="ARBA00010992"/>
    </source>
</evidence>
<dbReference type="InterPro" id="IPR005828">
    <property type="entry name" value="MFS_sugar_transport-like"/>
</dbReference>
<evidence type="ECO:0000313" key="10">
    <source>
        <dbReference type="EMBL" id="OJT05165.1"/>
    </source>
</evidence>
<feature type="transmembrane region" description="Helical" evidence="8">
    <location>
        <begin position="152"/>
        <end position="170"/>
    </location>
</feature>
<evidence type="ECO:0000256" key="1">
    <source>
        <dbReference type="ARBA" id="ARBA00004141"/>
    </source>
</evidence>
<feature type="transmembrane region" description="Helical" evidence="8">
    <location>
        <begin position="182"/>
        <end position="202"/>
    </location>
</feature>
<name>A0A1M2VC86_TRAPU</name>
<feature type="non-terminal residue" evidence="10">
    <location>
        <position position="1"/>
    </location>
</feature>
<dbReference type="Proteomes" id="UP000184267">
    <property type="component" value="Unassembled WGS sequence"/>
</dbReference>
<gene>
    <name evidence="10" type="ORF">TRAPUB_4050</name>
</gene>
<dbReference type="EMBL" id="MNAD01001481">
    <property type="protein sequence ID" value="OJT05165.1"/>
    <property type="molecule type" value="Genomic_DNA"/>
</dbReference>
<evidence type="ECO:0000256" key="4">
    <source>
        <dbReference type="ARBA" id="ARBA00022692"/>
    </source>
</evidence>
<evidence type="ECO:0000256" key="5">
    <source>
        <dbReference type="ARBA" id="ARBA00022989"/>
    </source>
</evidence>
<dbReference type="InterPro" id="IPR020846">
    <property type="entry name" value="MFS_dom"/>
</dbReference>
<dbReference type="PRINTS" id="PR00171">
    <property type="entry name" value="SUGRTRNSPORT"/>
</dbReference>
<feature type="transmembrane region" description="Helical" evidence="8">
    <location>
        <begin position="214"/>
        <end position="243"/>
    </location>
</feature>
<dbReference type="InterPro" id="IPR050360">
    <property type="entry name" value="MFS_Sugar_Transporters"/>
</dbReference>
<keyword evidence="5 8" id="KW-1133">Transmembrane helix</keyword>
<proteinExistence type="inferred from homology"/>
<dbReference type="PANTHER" id="PTHR48022">
    <property type="entry name" value="PLASTIDIC GLUCOSE TRANSPORTER 4"/>
    <property type="match status" value="1"/>
</dbReference>
<keyword evidence="4 8" id="KW-0812">Transmembrane</keyword>
<dbReference type="SUPFAM" id="SSF103473">
    <property type="entry name" value="MFS general substrate transporter"/>
    <property type="match status" value="1"/>
</dbReference>
<dbReference type="InterPro" id="IPR005829">
    <property type="entry name" value="Sugar_transporter_CS"/>
</dbReference>
<dbReference type="OrthoDB" id="6612291at2759"/>
<dbReference type="PROSITE" id="PS50850">
    <property type="entry name" value="MFS"/>
    <property type="match status" value="1"/>
</dbReference>
<feature type="transmembrane region" description="Helical" evidence="8">
    <location>
        <begin position="12"/>
        <end position="30"/>
    </location>
</feature>
<keyword evidence="3" id="KW-0813">Transport</keyword>
<sequence>ALSGGPIADVLGRRIGIMVSCIIFSLGVALQTGSSNLPTCIVGRFFAGVGTLRWLVKENRQAAAAESLSRLTSLPMDHPSVQAELQDIRVALQIEREMGESTYKDCFRLNQNKTGLRTLSGIVILALQQLTGINFLFYYGTTFFAHVGIRNPFLVSVANTIVNMGMTLPGMWATDRLGRRPLLLWGGAAMSVCAYLIAILGVTTSVADIEPQRAIIALMCIYIAAFASTWGPVGWVVVAEIFLLNVRAKAMSLAIASHWCVLLFETL</sequence>
<feature type="transmembrane region" description="Helical" evidence="8">
    <location>
        <begin position="118"/>
        <end position="140"/>
    </location>
</feature>
<dbReference type="InterPro" id="IPR003663">
    <property type="entry name" value="Sugar/inositol_transpt"/>
</dbReference>
<comment type="subcellular location">
    <subcellularLocation>
        <location evidence="1">Membrane</location>
        <topology evidence="1">Multi-pass membrane protein</topology>
    </subcellularLocation>
</comment>
<evidence type="ECO:0000256" key="6">
    <source>
        <dbReference type="ARBA" id="ARBA00023136"/>
    </source>
</evidence>